<gene>
    <name evidence="2" type="ORF">B6N60_04660</name>
</gene>
<keyword evidence="1" id="KW-1133">Transmembrane helix</keyword>
<feature type="transmembrane region" description="Helical" evidence="1">
    <location>
        <begin position="29"/>
        <end position="46"/>
    </location>
</feature>
<organism evidence="2 3">
    <name type="scientific">Richelia sinica FACHB-800</name>
    <dbReference type="NCBI Taxonomy" id="1357546"/>
    <lineage>
        <taxon>Bacteria</taxon>
        <taxon>Bacillati</taxon>
        <taxon>Cyanobacteriota</taxon>
        <taxon>Cyanophyceae</taxon>
        <taxon>Nostocales</taxon>
        <taxon>Nostocaceae</taxon>
        <taxon>Richelia</taxon>
    </lineage>
</organism>
<evidence type="ECO:0008006" key="4">
    <source>
        <dbReference type="Google" id="ProtNLM"/>
    </source>
</evidence>
<protein>
    <recommendedName>
        <fullName evidence="4">YcxB-like protein domain-containing protein</fullName>
    </recommendedName>
</protein>
<dbReference type="RefSeq" id="WP_190604516.1">
    <property type="nucleotide sequence ID" value="NZ_CP021056.1"/>
</dbReference>
<dbReference type="KEGG" id="rsin:B6N60_04660"/>
<keyword evidence="1" id="KW-0812">Transmembrane</keyword>
<keyword evidence="1" id="KW-0472">Membrane</keyword>
<dbReference type="EMBL" id="CP021056">
    <property type="protein sequence ID" value="QXE25938.1"/>
    <property type="molecule type" value="Genomic_DNA"/>
</dbReference>
<dbReference type="Proteomes" id="UP000683511">
    <property type="component" value="Chromosome"/>
</dbReference>
<proteinExistence type="predicted"/>
<feature type="transmembrane region" description="Helical" evidence="1">
    <location>
        <begin position="52"/>
        <end position="71"/>
    </location>
</feature>
<evidence type="ECO:0000313" key="2">
    <source>
        <dbReference type="EMBL" id="QXE25938.1"/>
    </source>
</evidence>
<dbReference type="AlphaFoldDB" id="A0A975TBU9"/>
<reference evidence="2" key="1">
    <citation type="submission" date="2017-04" db="EMBL/GenBank/DDBJ databases">
        <title>Genome deletions in a multicellular cyanobacterial endosymbiont for morphological adaptation in marine diatoms.</title>
        <authorList>
            <person name="Wang Y."/>
            <person name="Gao H."/>
            <person name="Li R."/>
            <person name="Xu X."/>
        </authorList>
    </citation>
    <scope>NUCLEOTIDE SEQUENCE</scope>
    <source>
        <strain evidence="2">FACHB 800</strain>
    </source>
</reference>
<accession>A0A975TBU9</accession>
<sequence>MLIKTKEFNITPQELRRLITSIYFQQRRIILLLYAATTVLILLSANNEFGRLLSIYLIVSFIYMMIVPFLINFKKTMPVCNFIARYWEIDEEFICIYYEDGSLTKFRFEHLINVVKQQEFYCLYLTAAGQLNYLPVSAFESEKDIHRFELLLEGKQLIKLWK</sequence>
<name>A0A975TBU9_9NOST</name>
<keyword evidence="3" id="KW-1185">Reference proteome</keyword>
<evidence type="ECO:0000313" key="3">
    <source>
        <dbReference type="Proteomes" id="UP000683511"/>
    </source>
</evidence>
<evidence type="ECO:0000256" key="1">
    <source>
        <dbReference type="SAM" id="Phobius"/>
    </source>
</evidence>